<reference evidence="1" key="1">
    <citation type="submission" date="2022-07" db="EMBL/GenBank/DDBJ databases">
        <title>Phylogenomic reconstructions and comparative analyses of Kickxellomycotina fungi.</title>
        <authorList>
            <person name="Reynolds N.K."/>
            <person name="Stajich J.E."/>
            <person name="Barry K."/>
            <person name="Grigoriev I.V."/>
            <person name="Crous P."/>
            <person name="Smith M.E."/>
        </authorList>
    </citation>
    <scope>NUCLEOTIDE SEQUENCE</scope>
    <source>
        <strain evidence="1">CBS 102833</strain>
    </source>
</reference>
<evidence type="ECO:0000313" key="1">
    <source>
        <dbReference type="EMBL" id="KAJ2799358.1"/>
    </source>
</evidence>
<dbReference type="Proteomes" id="UP001140096">
    <property type="component" value="Unassembled WGS sequence"/>
</dbReference>
<comment type="caution">
    <text evidence="1">The sequence shown here is derived from an EMBL/GenBank/DDBJ whole genome shotgun (WGS) entry which is preliminary data.</text>
</comment>
<protein>
    <submittedName>
        <fullName evidence="1">Uncharacterized protein</fullName>
    </submittedName>
</protein>
<dbReference type="EMBL" id="JANBUP010002681">
    <property type="protein sequence ID" value="KAJ2799358.1"/>
    <property type="molecule type" value="Genomic_DNA"/>
</dbReference>
<name>A0ACC1L2L6_9FUNG</name>
<gene>
    <name evidence="1" type="ORF">H4S07_005459</name>
</gene>
<proteinExistence type="predicted"/>
<feature type="non-terminal residue" evidence="1">
    <location>
        <position position="282"/>
    </location>
</feature>
<accession>A0ACC1L2L6</accession>
<organism evidence="1 2">
    <name type="scientific">Coemansia furcata</name>
    <dbReference type="NCBI Taxonomy" id="417177"/>
    <lineage>
        <taxon>Eukaryota</taxon>
        <taxon>Fungi</taxon>
        <taxon>Fungi incertae sedis</taxon>
        <taxon>Zoopagomycota</taxon>
        <taxon>Kickxellomycotina</taxon>
        <taxon>Kickxellomycetes</taxon>
        <taxon>Kickxellales</taxon>
        <taxon>Kickxellaceae</taxon>
        <taxon>Coemansia</taxon>
    </lineage>
</organism>
<sequence length="282" mass="30353">MCALRHGFLPPPSAYNAKYDICYCPKHATNADAGSDTALSVECRRVATSHEEELASSLTRRKTLPSYYSSDVRPGSDAKTESVRLSTIQEWPSRRKYRTPRLGARETSSGTQSVSAVRRVGRLPLSLDDEDFSDTSHSESLPHAAASASATPSGRRRGRPPKNPQPTDIDSSSEATTNRRASTSFPAIGLHEVREEESIISSGRVKVIPPAQSSVRRELRMRDVSANLPIASKLSSHASSIEQGDQPSSVGPKLKLSLSRAANIAGTSDAQPSVPETTNESA</sequence>
<evidence type="ECO:0000313" key="2">
    <source>
        <dbReference type="Proteomes" id="UP001140096"/>
    </source>
</evidence>
<keyword evidence="2" id="KW-1185">Reference proteome</keyword>